<dbReference type="AlphaFoldDB" id="A0A5N6A0S5"/>
<dbReference type="RefSeq" id="WP_139672437.1">
    <property type="nucleotide sequence ID" value="NZ_VDLY02000017.1"/>
</dbReference>
<dbReference type="EMBL" id="VDLY02000017">
    <property type="protein sequence ID" value="KAB8161802.1"/>
    <property type="molecule type" value="Genomic_DNA"/>
</dbReference>
<sequence>MRVVEGALVGGLPEEMVKFVARGFGSGERGAEVRERRVVDDLLGMSREGAAEVVEVPGACGGLGRPMVRDAQGKRLGGLAVGGLEMNEGLVRGSGLLVVLA</sequence>
<proteinExistence type="predicted"/>
<evidence type="ECO:0000313" key="2">
    <source>
        <dbReference type="Proteomes" id="UP000314251"/>
    </source>
</evidence>
<comment type="caution">
    <text evidence="1">The sequence shown here is derived from an EMBL/GenBank/DDBJ whole genome shotgun (WGS) entry which is preliminary data.</text>
</comment>
<accession>A0A5N6A0S5</accession>
<organism evidence="1 2">
    <name type="scientific">Streptomyces mimosae</name>
    <dbReference type="NCBI Taxonomy" id="2586635"/>
    <lineage>
        <taxon>Bacteria</taxon>
        <taxon>Bacillati</taxon>
        <taxon>Actinomycetota</taxon>
        <taxon>Actinomycetes</taxon>
        <taxon>Kitasatosporales</taxon>
        <taxon>Streptomycetaceae</taxon>
        <taxon>Streptomyces</taxon>
    </lineage>
</organism>
<keyword evidence="2" id="KW-1185">Reference proteome</keyword>
<evidence type="ECO:0000313" key="1">
    <source>
        <dbReference type="EMBL" id="KAB8161802.1"/>
    </source>
</evidence>
<gene>
    <name evidence="1" type="ORF">FH607_024100</name>
</gene>
<dbReference type="Proteomes" id="UP000314251">
    <property type="component" value="Unassembled WGS sequence"/>
</dbReference>
<reference evidence="1" key="1">
    <citation type="submission" date="2019-10" db="EMBL/GenBank/DDBJ databases">
        <title>Nonomuraea sp. nov., isolated from Phyllanthus amarus.</title>
        <authorList>
            <person name="Klykleung N."/>
            <person name="Tanasupawat S."/>
        </authorList>
    </citation>
    <scope>NUCLEOTIDE SEQUENCE [LARGE SCALE GENOMIC DNA]</scope>
    <source>
        <strain evidence="1">3MP-10</strain>
    </source>
</reference>
<protein>
    <submittedName>
        <fullName evidence="1">Uncharacterized protein</fullName>
    </submittedName>
</protein>
<name>A0A5N6A0S5_9ACTN</name>